<dbReference type="Proteomes" id="UP001383192">
    <property type="component" value="Unassembled WGS sequence"/>
</dbReference>
<organism evidence="3 4">
    <name type="scientific">Paramarasmius palmivorus</name>
    <dbReference type="NCBI Taxonomy" id="297713"/>
    <lineage>
        <taxon>Eukaryota</taxon>
        <taxon>Fungi</taxon>
        <taxon>Dikarya</taxon>
        <taxon>Basidiomycota</taxon>
        <taxon>Agaricomycotina</taxon>
        <taxon>Agaricomycetes</taxon>
        <taxon>Agaricomycetidae</taxon>
        <taxon>Agaricales</taxon>
        <taxon>Marasmiineae</taxon>
        <taxon>Marasmiaceae</taxon>
        <taxon>Paramarasmius</taxon>
    </lineage>
</organism>
<feature type="region of interest" description="Disordered" evidence="1">
    <location>
        <begin position="385"/>
        <end position="417"/>
    </location>
</feature>
<evidence type="ECO:0000256" key="1">
    <source>
        <dbReference type="SAM" id="MobiDB-lite"/>
    </source>
</evidence>
<dbReference type="InterPro" id="IPR035445">
    <property type="entry name" value="GYF-like_dom_sf"/>
</dbReference>
<feature type="compositionally biased region" description="Basic and acidic residues" evidence="1">
    <location>
        <begin position="344"/>
        <end position="355"/>
    </location>
</feature>
<comment type="caution">
    <text evidence="3">The sequence shown here is derived from an EMBL/GenBank/DDBJ whole genome shotgun (WGS) entry which is preliminary data.</text>
</comment>
<feature type="region of interest" description="Disordered" evidence="1">
    <location>
        <begin position="659"/>
        <end position="686"/>
    </location>
</feature>
<reference evidence="3 4" key="1">
    <citation type="submission" date="2024-01" db="EMBL/GenBank/DDBJ databases">
        <title>A draft genome for a cacao thread blight-causing isolate of Paramarasmius palmivorus.</title>
        <authorList>
            <person name="Baruah I.K."/>
            <person name="Bukari Y."/>
            <person name="Amoako-Attah I."/>
            <person name="Meinhardt L.W."/>
            <person name="Bailey B.A."/>
            <person name="Cohen S.P."/>
        </authorList>
    </citation>
    <scope>NUCLEOTIDE SEQUENCE [LARGE SCALE GENOMIC DNA]</scope>
    <source>
        <strain evidence="3 4">GH-12</strain>
    </source>
</reference>
<evidence type="ECO:0000313" key="4">
    <source>
        <dbReference type="Proteomes" id="UP001383192"/>
    </source>
</evidence>
<feature type="compositionally biased region" description="Polar residues" evidence="1">
    <location>
        <begin position="297"/>
        <end position="314"/>
    </location>
</feature>
<sequence>MTDDQQPSSSSSSAATNREQQRSKRLSGFFNHLIHRREPPAPIQEESPSEPKSEDPPQPAPAVPPPRLPPPTLQELGLSLSVVTADLHPSHFTTPPSSGAFLSPNYLLLCHAQGLDVLPITSPPEPQPLPLIRRVSFKSIVVMEQRGVLVAIAGRRDGVRVYALEEIRKAVEWRIDVQIKREKERQRREQAKKLASAFVIESRISTEKARKPSSSTPPPGAQTSAKVSMPRKSSHSSMTTASSTTPTQPTAPPVPLIPRTPTIRKTKTPPRRAPNGSTSQSQIPEPSGHPPPYTPPSTDYFNQQSTPAPIRSTPTVSIRARAASVSEVLNAPPVTRINTNTDVDLPRDPDAKDGWTESSDDEAINIVAAGSSGSQALDERTSAIHNSPTNTQVTATTPQITTTPSPTHRRSLSRRNRPANLDLSLAVSNPPIPSEQPSPAPTLLTLRQALATNGPASESNQENSGGDPDDDDDDDGEISLTQALLESRMPDLPPPGSTRPQQPIFLSSSHSLLDEPASPRPSDANSSLTTRSETVMTSSTSSNNRRRRWSLMIGGSSSNPNVDQQVPQSPTSASLPNTADAATPPREHRSPNRLSRSRSHRSGTSPTPTRRPASANAETAPRSATLDLPPPLPQEGSALIPSASRSRFIPRIISNALHNIRSEDRPSTSPGPESDTRKATATSLVSPPPAAKLEYVKLPGTKGSLMIKAVETAKKSFLAILCGENGEKVELFAGTYRTALGLSRTFILPDSPRSLELQLQGDDLVEVFLVFSQNVFGLEPATVRVREVRIGRAERRAARRRAREARADAASASAANDSEAQGEEETNVNVSIGVSMPVGSTLVANGAEASGPQTPALIPSEHPQQQQEDRDRANSAEGNADDTGTPADGGTTSALAHAEELVALATARMGPYTTFQQLSFAPQFPLASIADEYVIPPTYPDFVQYREAYEPEEGNANSTASDSQIVEVNAGVNGHTSGNASESSSADATQVQFSPPGLPLPTPTAPSKWYYRDPKGVVHGPWRASLMQSWYKDSLLPPDLPVRREEDTDFMLLKELRQQSVDPSHPFSPAPANSIRAPTLSTVPPSPAPIKAQNSESSTIPVYKPTDKPLLKPISLLAQPRHFGPPALFFSSRGGHSTTIVDARGRSVLKERFFWSEDETGDNDTKPTSLTGGRMGDVKRLEAVDIKDRSVLIAMRQGGVEAVDLSDALLKPADDSRGALPQFSPAPSSVNRRAPFVWRIGTPVSSSSSSQTSTVLSGSSTKQHKSGLSSHSITMARPSKLTPSVKSPAGKTEFSVGGDMDSEFHDEVLFLGRREDEIYICERNAGSFRILRLSPVTLLFQDAAGNSVKFHIQGAIPPDVQAQLRQSIMALGGQIETAVPDQGIVLVEPEATEQERLVIHQTRPDLRLHVVPYTYIDACRMAGVIFKRIFVETEAELPMPMHIHDSIANPKFREELSERILFCGGNPYVPMENARVIIADPQTHVFTQLIKMSHHTPNKYVESLDWIKRCIERSEVHFTPHVYKNPGGRRAGEERTQFTDDDEHRLCEWIALKIPYKTTGGRTGNKLYIQLCEMVDTPGYEWVRRHTWQSWRERYKKNAERLDRMIDSIVTQTKPNPGDKGQYGYVRQEEDDKPKRKRKRTNPKTSQPQEFVVGSSGPPGPHPVPLGHPGLPKTIYPPRDHLPVPFLPGMHPPPPPRPASGAEEEGEWDVVLGADSPPVWAKRRASDDGGDDGKGQKTTDDDDEESTTQQTMQAIAVVAEHVIDQSLRAIADQFRFTLGEVREYYDKCGDMERTSKRFQKMREHLALLPDDP</sequence>
<dbReference type="EMBL" id="JAYKXP010000004">
    <property type="protein sequence ID" value="KAK7058823.1"/>
    <property type="molecule type" value="Genomic_DNA"/>
</dbReference>
<protein>
    <recommendedName>
        <fullName evidence="2">GYF domain-containing protein</fullName>
    </recommendedName>
</protein>
<dbReference type="Gene3D" id="3.30.1490.40">
    <property type="match status" value="1"/>
</dbReference>
<keyword evidence="4" id="KW-1185">Reference proteome</keyword>
<feature type="compositionally biased region" description="Basic and acidic residues" evidence="1">
    <location>
        <begin position="1724"/>
        <end position="1739"/>
    </location>
</feature>
<feature type="compositionally biased region" description="Low complexity" evidence="1">
    <location>
        <begin position="1245"/>
        <end position="1261"/>
    </location>
</feature>
<dbReference type="Gene3D" id="1.10.10.60">
    <property type="entry name" value="Homeodomain-like"/>
    <property type="match status" value="1"/>
</dbReference>
<feature type="compositionally biased region" description="Pro residues" evidence="1">
    <location>
        <begin position="56"/>
        <end position="72"/>
    </location>
</feature>
<feature type="compositionally biased region" description="Pro residues" evidence="1">
    <location>
        <begin position="249"/>
        <end position="258"/>
    </location>
</feature>
<gene>
    <name evidence="3" type="ORF">VNI00_001447</name>
</gene>
<feature type="domain" description="GYF" evidence="2">
    <location>
        <begin position="1006"/>
        <end position="1054"/>
    </location>
</feature>
<feature type="compositionally biased region" description="Low complexity" evidence="1">
    <location>
        <begin position="235"/>
        <end position="248"/>
    </location>
</feature>
<feature type="compositionally biased region" description="Basic residues" evidence="1">
    <location>
        <begin position="407"/>
        <end position="417"/>
    </location>
</feature>
<feature type="region of interest" description="Disordered" evidence="1">
    <location>
        <begin position="1607"/>
        <end position="1751"/>
    </location>
</feature>
<dbReference type="PROSITE" id="PS50829">
    <property type="entry name" value="GYF"/>
    <property type="match status" value="1"/>
</dbReference>
<dbReference type="InterPro" id="IPR009057">
    <property type="entry name" value="Homeodomain-like_sf"/>
</dbReference>
<feature type="region of interest" description="Disordered" evidence="1">
    <location>
        <begin position="337"/>
        <end position="360"/>
    </location>
</feature>
<dbReference type="SMART" id="SM00444">
    <property type="entry name" value="GYF"/>
    <property type="match status" value="1"/>
</dbReference>
<feature type="compositionally biased region" description="Low complexity" evidence="1">
    <location>
        <begin position="808"/>
        <end position="819"/>
    </location>
</feature>
<feature type="compositionally biased region" description="Acidic residues" evidence="1">
    <location>
        <begin position="467"/>
        <end position="477"/>
    </location>
</feature>
<feature type="region of interest" description="Disordered" evidence="1">
    <location>
        <begin position="1243"/>
        <end position="1298"/>
    </location>
</feature>
<proteinExistence type="predicted"/>
<feature type="compositionally biased region" description="Polar residues" evidence="1">
    <location>
        <begin position="555"/>
        <end position="577"/>
    </location>
</feature>
<feature type="region of interest" description="Disordered" evidence="1">
    <location>
        <begin position="203"/>
        <end position="314"/>
    </location>
</feature>
<dbReference type="InterPro" id="IPR015010">
    <property type="entry name" value="TERF2IP_Myb"/>
</dbReference>
<feature type="compositionally biased region" description="Polar residues" evidence="1">
    <location>
        <begin position="453"/>
        <end position="464"/>
    </location>
</feature>
<evidence type="ECO:0000259" key="2">
    <source>
        <dbReference type="PROSITE" id="PS50829"/>
    </source>
</evidence>
<dbReference type="PANTHER" id="PTHR24216">
    <property type="entry name" value="PAXILLIN-RELATED"/>
    <property type="match status" value="1"/>
</dbReference>
<feature type="region of interest" description="Disordered" evidence="1">
    <location>
        <begin position="804"/>
        <end position="828"/>
    </location>
</feature>
<dbReference type="InterPro" id="IPR003169">
    <property type="entry name" value="GYF"/>
</dbReference>
<feature type="compositionally biased region" description="Low complexity" evidence="1">
    <location>
        <begin position="881"/>
        <end position="892"/>
    </location>
</feature>
<feature type="region of interest" description="Disordered" evidence="1">
    <location>
        <begin position="971"/>
        <end position="999"/>
    </location>
</feature>
<feature type="region of interest" description="Disordered" evidence="1">
    <location>
        <begin position="511"/>
        <end position="643"/>
    </location>
</feature>
<feature type="compositionally biased region" description="Low complexity" evidence="1">
    <location>
        <begin position="529"/>
        <end position="543"/>
    </location>
</feature>
<dbReference type="CDD" id="cd11655">
    <property type="entry name" value="rap1_myb-like"/>
    <property type="match status" value="1"/>
</dbReference>
<feature type="region of interest" description="Disordered" evidence="1">
    <location>
        <begin position="1"/>
        <end position="74"/>
    </location>
</feature>
<feature type="compositionally biased region" description="Low complexity" evidence="1">
    <location>
        <begin position="386"/>
        <end position="406"/>
    </location>
</feature>
<feature type="compositionally biased region" description="Polar residues" evidence="1">
    <location>
        <begin position="974"/>
        <end position="993"/>
    </location>
</feature>
<feature type="region of interest" description="Disordered" evidence="1">
    <location>
        <begin position="453"/>
        <end position="477"/>
    </location>
</feature>
<dbReference type="Pfam" id="PF08914">
    <property type="entry name" value="Myb_Rap1"/>
    <property type="match status" value="1"/>
</dbReference>
<evidence type="ECO:0000313" key="3">
    <source>
        <dbReference type="EMBL" id="KAK7058823.1"/>
    </source>
</evidence>
<name>A0AAW0E0Z1_9AGAR</name>
<accession>A0AAW0E0Z1</accession>
<dbReference type="SUPFAM" id="SSF55277">
    <property type="entry name" value="GYF domain"/>
    <property type="match status" value="1"/>
</dbReference>
<dbReference type="Pfam" id="PF02213">
    <property type="entry name" value="GYF"/>
    <property type="match status" value="1"/>
</dbReference>
<feature type="region of interest" description="Disordered" evidence="1">
    <location>
        <begin position="844"/>
        <end position="892"/>
    </location>
</feature>
<dbReference type="SUPFAM" id="SSF46689">
    <property type="entry name" value="Homeodomain-like"/>
    <property type="match status" value="1"/>
</dbReference>